<dbReference type="AlphaFoldDB" id="A0ABC8SNG5"/>
<gene>
    <name evidence="5" type="ORF">ILEXP_LOCUS27065</name>
</gene>
<feature type="chain" id="PRO_5044895671" description="Bulb-type lectin domain-containing protein" evidence="3">
    <location>
        <begin position="23"/>
        <end position="160"/>
    </location>
</feature>
<dbReference type="PANTHER" id="PTHR47976:SF15">
    <property type="entry name" value="G-TYPE LECTIN S-RECEPTOR-LIKE SERINE_THREONINE-PROTEIN KINASE RLK1"/>
    <property type="match status" value="1"/>
</dbReference>
<protein>
    <recommendedName>
        <fullName evidence="4">Bulb-type lectin domain-containing protein</fullName>
    </recommendedName>
</protein>
<dbReference type="InterPro" id="IPR051343">
    <property type="entry name" value="G-type_lectin_kinases/EP1-like"/>
</dbReference>
<proteinExistence type="predicted"/>
<dbReference type="SMART" id="SM00108">
    <property type="entry name" value="B_lectin"/>
    <property type="match status" value="1"/>
</dbReference>
<feature type="domain" description="Bulb-type lectin" evidence="4">
    <location>
        <begin position="19"/>
        <end position="148"/>
    </location>
</feature>
<dbReference type="PANTHER" id="PTHR47976">
    <property type="entry name" value="G-TYPE LECTIN S-RECEPTOR-LIKE SERINE/THREONINE-PROTEIN KINASE SD2-5"/>
    <property type="match status" value="1"/>
</dbReference>
<dbReference type="InterPro" id="IPR001480">
    <property type="entry name" value="Bulb-type_lectin_dom"/>
</dbReference>
<accession>A0ABC8SNG5</accession>
<evidence type="ECO:0000256" key="3">
    <source>
        <dbReference type="SAM" id="SignalP"/>
    </source>
</evidence>
<feature type="signal peptide" evidence="3">
    <location>
        <begin position="1"/>
        <end position="22"/>
    </location>
</feature>
<dbReference type="FunFam" id="2.90.10.10:FF:000013">
    <property type="entry name" value="G-type lectin S-receptor-like serine/threonine-protein kinase LECRK1"/>
    <property type="match status" value="1"/>
</dbReference>
<name>A0ABC8SNG5_9AQUA</name>
<sequence length="160" mass="17929">MADYTLLHLFPLICLLTSSTVAQNNGNISIGSSLTATDRTTPWLSPSGDFAFGFQQLQNNKDLFMLSIWFHKLPDQTIVWYPWNVDPLPRGTKLELTSDRGLVLSNSENSSIWSTNSIADEVSYGFFNDTGNFVLARSDSVNIWQSFDNPTDTLLPTQIM</sequence>
<keyword evidence="6" id="KW-1185">Reference proteome</keyword>
<organism evidence="5 6">
    <name type="scientific">Ilex paraguariensis</name>
    <name type="common">yerba mate</name>
    <dbReference type="NCBI Taxonomy" id="185542"/>
    <lineage>
        <taxon>Eukaryota</taxon>
        <taxon>Viridiplantae</taxon>
        <taxon>Streptophyta</taxon>
        <taxon>Embryophyta</taxon>
        <taxon>Tracheophyta</taxon>
        <taxon>Spermatophyta</taxon>
        <taxon>Magnoliopsida</taxon>
        <taxon>eudicotyledons</taxon>
        <taxon>Gunneridae</taxon>
        <taxon>Pentapetalae</taxon>
        <taxon>asterids</taxon>
        <taxon>campanulids</taxon>
        <taxon>Aquifoliales</taxon>
        <taxon>Aquifoliaceae</taxon>
        <taxon>Ilex</taxon>
    </lineage>
</organism>
<dbReference type="EMBL" id="CAUOFW020003169">
    <property type="protein sequence ID" value="CAK9158425.1"/>
    <property type="molecule type" value="Genomic_DNA"/>
</dbReference>
<dbReference type="Gene3D" id="2.90.10.10">
    <property type="entry name" value="Bulb-type lectin domain"/>
    <property type="match status" value="1"/>
</dbReference>
<dbReference type="SUPFAM" id="SSF51110">
    <property type="entry name" value="alpha-D-mannose-specific plant lectins"/>
    <property type="match status" value="1"/>
</dbReference>
<dbReference type="InterPro" id="IPR036426">
    <property type="entry name" value="Bulb-type_lectin_dom_sf"/>
</dbReference>
<dbReference type="PROSITE" id="PS50927">
    <property type="entry name" value="BULB_LECTIN"/>
    <property type="match status" value="1"/>
</dbReference>
<keyword evidence="1 3" id="KW-0732">Signal</keyword>
<evidence type="ECO:0000256" key="1">
    <source>
        <dbReference type="ARBA" id="ARBA00022729"/>
    </source>
</evidence>
<evidence type="ECO:0000313" key="6">
    <source>
        <dbReference type="Proteomes" id="UP001642360"/>
    </source>
</evidence>
<reference evidence="5 6" key="1">
    <citation type="submission" date="2024-02" db="EMBL/GenBank/DDBJ databases">
        <authorList>
            <person name="Vignale AGUSTIN F."/>
            <person name="Sosa J E."/>
            <person name="Modenutti C."/>
        </authorList>
    </citation>
    <scope>NUCLEOTIDE SEQUENCE [LARGE SCALE GENOMIC DNA]</scope>
</reference>
<evidence type="ECO:0000259" key="4">
    <source>
        <dbReference type="PROSITE" id="PS50927"/>
    </source>
</evidence>
<dbReference type="Pfam" id="PF01453">
    <property type="entry name" value="B_lectin"/>
    <property type="match status" value="1"/>
</dbReference>
<keyword evidence="2" id="KW-0325">Glycoprotein</keyword>
<dbReference type="Proteomes" id="UP001642360">
    <property type="component" value="Unassembled WGS sequence"/>
</dbReference>
<evidence type="ECO:0000256" key="2">
    <source>
        <dbReference type="ARBA" id="ARBA00023180"/>
    </source>
</evidence>
<evidence type="ECO:0000313" key="5">
    <source>
        <dbReference type="EMBL" id="CAK9158425.1"/>
    </source>
</evidence>
<comment type="caution">
    <text evidence="5">The sequence shown here is derived from an EMBL/GenBank/DDBJ whole genome shotgun (WGS) entry which is preliminary data.</text>
</comment>